<keyword evidence="10" id="KW-0406">Ion transport</keyword>
<evidence type="ECO:0000256" key="19">
    <source>
        <dbReference type="SAM" id="Phobius"/>
    </source>
</evidence>
<feature type="region of interest" description="Disordered" evidence="18">
    <location>
        <begin position="411"/>
        <end position="461"/>
    </location>
</feature>
<keyword evidence="8" id="KW-0106">Calcium</keyword>
<evidence type="ECO:0000313" key="22">
    <source>
        <dbReference type="Proteomes" id="UP000294933"/>
    </source>
</evidence>
<keyword evidence="12 19" id="KW-0472">Membrane</keyword>
<reference evidence="21 22" key="1">
    <citation type="submission" date="2018-06" db="EMBL/GenBank/DDBJ databases">
        <title>A transcriptomic atlas of mushroom development highlights an independent origin of complex multicellularity.</title>
        <authorList>
            <consortium name="DOE Joint Genome Institute"/>
            <person name="Krizsan K."/>
            <person name="Almasi E."/>
            <person name="Merenyi Z."/>
            <person name="Sahu N."/>
            <person name="Viragh M."/>
            <person name="Koszo T."/>
            <person name="Mondo S."/>
            <person name="Kiss B."/>
            <person name="Balint B."/>
            <person name="Kues U."/>
            <person name="Barry K."/>
            <person name="Hegedus J.C."/>
            <person name="Henrissat B."/>
            <person name="Johnson J."/>
            <person name="Lipzen A."/>
            <person name="Ohm R."/>
            <person name="Nagy I."/>
            <person name="Pangilinan J."/>
            <person name="Yan J."/>
            <person name="Xiong Y."/>
            <person name="Grigoriev I.V."/>
            <person name="Hibbett D.S."/>
            <person name="Nagy L.G."/>
        </authorList>
    </citation>
    <scope>NUCLEOTIDE SEQUENCE [LARGE SCALE GENOMIC DNA]</scope>
    <source>
        <strain evidence="21 22">SZMC22713</strain>
    </source>
</reference>
<dbReference type="OrthoDB" id="278338at2759"/>
<feature type="compositionally biased region" description="Basic and acidic residues" evidence="18">
    <location>
        <begin position="452"/>
        <end position="461"/>
    </location>
</feature>
<evidence type="ECO:0000256" key="15">
    <source>
        <dbReference type="ARBA" id="ARBA00044966"/>
    </source>
</evidence>
<keyword evidence="9 19" id="KW-1133">Transmembrane helix</keyword>
<feature type="compositionally biased region" description="Acidic residues" evidence="18">
    <location>
        <begin position="433"/>
        <end position="451"/>
    </location>
</feature>
<feature type="compositionally biased region" description="Basic and acidic residues" evidence="18">
    <location>
        <begin position="187"/>
        <end position="197"/>
    </location>
</feature>
<evidence type="ECO:0000256" key="10">
    <source>
        <dbReference type="ARBA" id="ARBA00023065"/>
    </source>
</evidence>
<dbReference type="Pfam" id="PF04678">
    <property type="entry name" value="MCU"/>
    <property type="match status" value="1"/>
</dbReference>
<feature type="region of interest" description="Disordered" evidence="18">
    <location>
        <begin position="36"/>
        <end position="57"/>
    </location>
</feature>
<keyword evidence="7" id="KW-0999">Mitochondrion inner membrane</keyword>
<evidence type="ECO:0000256" key="5">
    <source>
        <dbReference type="ARBA" id="ARBA00022673"/>
    </source>
</evidence>
<dbReference type="GO" id="GO:0051560">
    <property type="term" value="P:mitochondrial calcium ion homeostasis"/>
    <property type="evidence" value="ECO:0007669"/>
    <property type="project" value="InterPro"/>
</dbReference>
<dbReference type="EMBL" id="ML170162">
    <property type="protein sequence ID" value="TDL26217.1"/>
    <property type="molecule type" value="Genomic_DNA"/>
</dbReference>
<evidence type="ECO:0000256" key="13">
    <source>
        <dbReference type="ARBA" id="ARBA00023303"/>
    </source>
</evidence>
<evidence type="ECO:0000256" key="12">
    <source>
        <dbReference type="ARBA" id="ARBA00023136"/>
    </source>
</evidence>
<dbReference type="PANTHER" id="PTHR13462">
    <property type="entry name" value="CALCIUM UNIPORTER PROTEIN, MITOCHONDRIAL"/>
    <property type="match status" value="1"/>
</dbReference>
<feature type="compositionally biased region" description="Polar residues" evidence="18">
    <location>
        <begin position="169"/>
        <end position="186"/>
    </location>
</feature>
<evidence type="ECO:0000313" key="21">
    <source>
        <dbReference type="EMBL" id="TDL26217.1"/>
    </source>
</evidence>
<dbReference type="GO" id="GO:0005262">
    <property type="term" value="F:calcium channel activity"/>
    <property type="evidence" value="ECO:0007669"/>
    <property type="project" value="UniProtKB-KW"/>
</dbReference>
<dbReference type="VEuPathDB" id="FungiDB:BD410DRAFT_572460"/>
<keyword evidence="4" id="KW-0109">Calcium transport</keyword>
<evidence type="ECO:0000256" key="3">
    <source>
        <dbReference type="ARBA" id="ARBA00022448"/>
    </source>
</evidence>
<proteinExistence type="inferred from homology"/>
<keyword evidence="11" id="KW-0496">Mitochondrion</keyword>
<evidence type="ECO:0000256" key="4">
    <source>
        <dbReference type="ARBA" id="ARBA00022568"/>
    </source>
</evidence>
<evidence type="ECO:0000256" key="2">
    <source>
        <dbReference type="ARBA" id="ARBA00005653"/>
    </source>
</evidence>
<comment type="function">
    <text evidence="17">Highly selective calcium channel localized to the inner mitochondrial membrane, which mediates calcium uptake into the mitochondrial matrix. Mitochondrial calcium homeostasis plays key roles in cellular physiology and regulates ATP production, cytoplasmic calcium signals and activation of cell death pathways. Sufficient to operate as a pore-forming channel without the need of calcium-sensor or auxiliary subunit.</text>
</comment>
<gene>
    <name evidence="21" type="ORF">BD410DRAFT_572460</name>
</gene>
<keyword evidence="13" id="KW-0407">Ion channel</keyword>
<feature type="compositionally biased region" description="Basic and acidic residues" evidence="18">
    <location>
        <begin position="105"/>
        <end position="136"/>
    </location>
</feature>
<keyword evidence="6 19" id="KW-0812">Transmembrane</keyword>
<comment type="subcellular location">
    <subcellularLocation>
        <location evidence="1">Mitochondrion inner membrane</location>
        <topology evidence="1">Multi-pass membrane protein</topology>
    </subcellularLocation>
</comment>
<dbReference type="InterPro" id="IPR006769">
    <property type="entry name" value="MCU_C"/>
</dbReference>
<evidence type="ECO:0000256" key="1">
    <source>
        <dbReference type="ARBA" id="ARBA00004448"/>
    </source>
</evidence>
<feature type="domain" description="Calcium uniporter protein C-terminal" evidence="20">
    <location>
        <begin position="245"/>
        <end position="370"/>
    </location>
</feature>
<organism evidence="21 22">
    <name type="scientific">Rickenella mellea</name>
    <dbReference type="NCBI Taxonomy" id="50990"/>
    <lineage>
        <taxon>Eukaryota</taxon>
        <taxon>Fungi</taxon>
        <taxon>Dikarya</taxon>
        <taxon>Basidiomycota</taxon>
        <taxon>Agaricomycotina</taxon>
        <taxon>Agaricomycetes</taxon>
        <taxon>Hymenochaetales</taxon>
        <taxon>Rickenellaceae</taxon>
        <taxon>Rickenella</taxon>
    </lineage>
</organism>
<evidence type="ECO:0000256" key="17">
    <source>
        <dbReference type="ARBA" id="ARBA00045938"/>
    </source>
</evidence>
<evidence type="ECO:0000256" key="14">
    <source>
        <dbReference type="ARBA" id="ARBA00036634"/>
    </source>
</evidence>
<evidence type="ECO:0000256" key="18">
    <source>
        <dbReference type="SAM" id="MobiDB-lite"/>
    </source>
</evidence>
<evidence type="ECO:0000256" key="7">
    <source>
        <dbReference type="ARBA" id="ARBA00022792"/>
    </source>
</evidence>
<dbReference type="AlphaFoldDB" id="A0A4Y7QEX2"/>
<feature type="region of interest" description="Disordered" evidence="18">
    <location>
        <begin position="169"/>
        <end position="197"/>
    </location>
</feature>
<feature type="region of interest" description="Disordered" evidence="18">
    <location>
        <begin position="81"/>
        <end position="144"/>
    </location>
</feature>
<keyword evidence="3" id="KW-0813">Transport</keyword>
<dbReference type="GO" id="GO:1990246">
    <property type="term" value="C:uniplex complex"/>
    <property type="evidence" value="ECO:0007669"/>
    <property type="project" value="TreeGrafter"/>
</dbReference>
<dbReference type="InterPro" id="IPR039055">
    <property type="entry name" value="MCU_fam"/>
</dbReference>
<name>A0A4Y7QEX2_9AGAM</name>
<accession>A0A4Y7QEX2</accession>
<dbReference type="GO" id="GO:0015292">
    <property type="term" value="F:uniporter activity"/>
    <property type="evidence" value="ECO:0007669"/>
    <property type="project" value="TreeGrafter"/>
</dbReference>
<feature type="transmembrane region" description="Helical" evidence="19">
    <location>
        <begin position="284"/>
        <end position="304"/>
    </location>
</feature>
<keyword evidence="22" id="KW-1185">Reference proteome</keyword>
<evidence type="ECO:0000256" key="8">
    <source>
        <dbReference type="ARBA" id="ARBA00022837"/>
    </source>
</evidence>
<dbReference type="STRING" id="50990.A0A4Y7QEX2"/>
<comment type="similarity">
    <text evidence="2">Belongs to the MCU (TC 1.A.77) family.</text>
</comment>
<evidence type="ECO:0000256" key="9">
    <source>
        <dbReference type="ARBA" id="ARBA00022989"/>
    </source>
</evidence>
<evidence type="ECO:0000256" key="6">
    <source>
        <dbReference type="ARBA" id="ARBA00022692"/>
    </source>
</evidence>
<feature type="transmembrane region" description="Helical" evidence="19">
    <location>
        <begin position="316"/>
        <end position="334"/>
    </location>
</feature>
<sequence length="461" mass="52178">MLHPFHRDVAGRIFLCVRSSHRRHVYLRAFATATPKVKSTLPSSSDPQALNGRPPLNADRGYLAFTKASLYKLTLPLAPPMADHDSSATTESTAPPDPPSSHVKNAHDSERKDHTWEQEVESGNRSRPQDQSRRQQDSSPRNAPSSVVFLLHSGQPLSYISGLIRAENFSSTPSRKTPRTQNQNPNQRRDPRPNEQDITFHTHIGDGRRWSASTGIGDFLRHAAGAGSFDITIGDRNINVNVPSFEERTQFLRASLHEKTGEIERLAHVKDACDREAHQATKRVAIAGAGILGVWWVSVGVLTFNTDLGWETMEPITYLTGLGTVISGYLWFLWHNREVSYRTVLTETTSRRQQKLYVLQGFNIDKYQELIEDVKELRKAIKRVAWDYDLSWDQGNTDAGKEAKRALEIVRKEERKEEEPRSGTKRVKKSIQEDSDGDGQPDEMPEEDEDAQDHSDSKRRQ</sequence>
<feature type="compositionally biased region" description="Basic and acidic residues" evidence="18">
    <location>
        <begin position="411"/>
        <end position="422"/>
    </location>
</feature>
<dbReference type="Proteomes" id="UP000294933">
    <property type="component" value="Unassembled WGS sequence"/>
</dbReference>
<evidence type="ECO:0000259" key="20">
    <source>
        <dbReference type="Pfam" id="PF04678"/>
    </source>
</evidence>
<evidence type="ECO:0000256" key="16">
    <source>
        <dbReference type="ARBA" id="ARBA00044981"/>
    </source>
</evidence>
<evidence type="ECO:0000256" key="11">
    <source>
        <dbReference type="ARBA" id="ARBA00023128"/>
    </source>
</evidence>
<dbReference type="PANTHER" id="PTHR13462:SF10">
    <property type="entry name" value="CALCIUM UNIPORTER PROTEIN, MITOCHONDRIAL"/>
    <property type="match status" value="1"/>
</dbReference>
<comment type="catalytic activity">
    <reaction evidence="14">
        <text>Ca(2+)(in) = Ca(2+)(out)</text>
        <dbReference type="Rhea" id="RHEA:29671"/>
        <dbReference type="ChEBI" id="CHEBI:29108"/>
    </reaction>
</comment>
<comment type="subunit">
    <text evidence="15">Homotetramer, assembles in a dimer or dimers configuration with two interfaces.</text>
</comment>
<keyword evidence="5" id="KW-0107">Calcium channel</keyword>
<dbReference type="GO" id="GO:0036444">
    <property type="term" value="P:calcium import into the mitochondrion"/>
    <property type="evidence" value="ECO:0007669"/>
    <property type="project" value="TreeGrafter"/>
</dbReference>
<protein>
    <recommendedName>
        <fullName evidence="16">Calcium uniporter protein, mitochondrial</fullName>
    </recommendedName>
</protein>